<evidence type="ECO:0000313" key="2">
    <source>
        <dbReference type="EMBL" id="OAG40794.1"/>
    </source>
</evidence>
<comment type="caution">
    <text evidence="2">The sequence shown here is derived from an EMBL/GenBank/DDBJ whole genome shotgun (WGS) entry which is preliminary data.</text>
</comment>
<proteinExistence type="predicted"/>
<accession>A0A177F972</accession>
<organism evidence="2 3">
    <name type="scientific">Fonsecaea monophora</name>
    <dbReference type="NCBI Taxonomy" id="254056"/>
    <lineage>
        <taxon>Eukaryota</taxon>
        <taxon>Fungi</taxon>
        <taxon>Dikarya</taxon>
        <taxon>Ascomycota</taxon>
        <taxon>Pezizomycotina</taxon>
        <taxon>Eurotiomycetes</taxon>
        <taxon>Chaetothyriomycetidae</taxon>
        <taxon>Chaetothyriales</taxon>
        <taxon>Herpotrichiellaceae</taxon>
        <taxon>Fonsecaea</taxon>
    </lineage>
</organism>
<dbReference type="Proteomes" id="UP000077002">
    <property type="component" value="Unassembled WGS sequence"/>
</dbReference>
<feature type="compositionally biased region" description="Pro residues" evidence="1">
    <location>
        <begin position="17"/>
        <end position="28"/>
    </location>
</feature>
<dbReference type="OrthoDB" id="4121327at2759"/>
<dbReference type="GeneID" id="34600039"/>
<protein>
    <submittedName>
        <fullName evidence="2">Uncharacterized protein</fullName>
    </submittedName>
</protein>
<name>A0A177F972_9EURO</name>
<feature type="compositionally biased region" description="Polar residues" evidence="1">
    <location>
        <begin position="1"/>
        <end position="11"/>
    </location>
</feature>
<sequence>MQQPTTPAFSQRSSMPPSRPDTPRPPVDSTPSTPYAADVLQDYVQQSIEQRLPPPPPPPVPEQDQVRQSVEPELPPPNWARELTPAYVGRSLTPSPLSRRDNTDVEMKDISPTLLPGDFGRELSLPPPTSEPIPSLDQHRPVVSAPTRPAPPPILDDGVVMIKQPKRGERRKSAVHGAKVEKRSVTGSPAKPRSRNVTRKPTASVGKLVERAKKKTREAAAEAAEGGGTGAEQVQGTSTRHPSLSDKKAAKHGGKVAAAVERIERQVKQQDAEQSLKQKDGTAVRRSRRANKGVRTSFGYT</sequence>
<dbReference type="EMBL" id="LVKK01000029">
    <property type="protein sequence ID" value="OAG40794.1"/>
    <property type="molecule type" value="Genomic_DNA"/>
</dbReference>
<keyword evidence="3" id="KW-1185">Reference proteome</keyword>
<feature type="compositionally biased region" description="Basic and acidic residues" evidence="1">
    <location>
        <begin position="98"/>
        <end position="109"/>
    </location>
</feature>
<evidence type="ECO:0000256" key="1">
    <source>
        <dbReference type="SAM" id="MobiDB-lite"/>
    </source>
</evidence>
<feature type="compositionally biased region" description="Pro residues" evidence="1">
    <location>
        <begin position="52"/>
        <end position="61"/>
    </location>
</feature>
<evidence type="ECO:0000313" key="3">
    <source>
        <dbReference type="Proteomes" id="UP000077002"/>
    </source>
</evidence>
<reference evidence="2 3" key="1">
    <citation type="submission" date="2016-03" db="EMBL/GenBank/DDBJ databases">
        <title>Draft genome sequence of the Fonsecaea monophora CBS 269.37.</title>
        <authorList>
            <person name="Bombassaro A."/>
            <person name="Vinicius W.A."/>
            <person name="De Hoog S."/>
            <person name="Sun J."/>
            <person name="Souza E.M."/>
            <person name="Raittz R.T."/>
            <person name="Costa F."/>
            <person name="Leao A.C."/>
            <person name="Tadra-Sfeir M.Z."/>
            <person name="Baura V."/>
            <person name="Balsanelli E."/>
            <person name="Pedrosa F.O."/>
            <person name="Moreno L.F."/>
            <person name="Steffens M.B."/>
            <person name="Xi L."/>
            <person name="Bocca A.L."/>
            <person name="Felipe M.S."/>
            <person name="Teixeira M."/>
            <person name="Telles Filho F.Q."/>
            <person name="Azevedo C.M."/>
            <person name="Gomes R."/>
            <person name="Vicente V.A."/>
        </authorList>
    </citation>
    <scope>NUCLEOTIDE SEQUENCE [LARGE SCALE GENOMIC DNA]</scope>
    <source>
        <strain evidence="2 3">CBS 269.37</strain>
    </source>
</reference>
<dbReference type="RefSeq" id="XP_022512746.1">
    <property type="nucleotide sequence ID" value="XM_022654842.1"/>
</dbReference>
<dbReference type="AlphaFoldDB" id="A0A177F972"/>
<feature type="compositionally biased region" description="Basic residues" evidence="1">
    <location>
        <begin position="164"/>
        <end position="174"/>
    </location>
</feature>
<feature type="region of interest" description="Disordered" evidence="1">
    <location>
        <begin position="1"/>
        <end position="301"/>
    </location>
</feature>
<gene>
    <name evidence="2" type="ORF">AYO21_04871</name>
</gene>
<feature type="compositionally biased region" description="Basic and acidic residues" evidence="1">
    <location>
        <begin position="261"/>
        <end position="283"/>
    </location>
</feature>